<dbReference type="InterPro" id="IPR002577">
    <property type="entry name" value="HTH_HxlR"/>
</dbReference>
<name>A0A0R1W2B0_9LACO</name>
<accession>A0A0R1W2B0</accession>
<dbReference type="eggNOG" id="COG1733">
    <property type="taxonomic scope" value="Bacteria"/>
</dbReference>
<sequence length="157" mass="18339">MSTRINYTKYIQKDNYALKSAVVTKKFLWRTTMTKTYNIGVEATMEVIGGKWKSIILCHLRHDTMRTGELRRAIPQITQKMLTQQLRELESDGIVCRHVYNQVPPKVEYSLSERGESLNLILNKLCKWGEQQIDDRRANGEEITLLHRDDVKLQSTK</sequence>
<dbReference type="Proteomes" id="UP000051820">
    <property type="component" value="Unassembled WGS sequence"/>
</dbReference>
<evidence type="ECO:0000313" key="6">
    <source>
        <dbReference type="Proteomes" id="UP000051820"/>
    </source>
</evidence>
<keyword evidence="2" id="KW-0238">DNA-binding</keyword>
<keyword evidence="1" id="KW-0805">Transcription regulation</keyword>
<dbReference type="SUPFAM" id="SSF46785">
    <property type="entry name" value="Winged helix' DNA-binding domain"/>
    <property type="match status" value="1"/>
</dbReference>
<dbReference type="Pfam" id="PF01638">
    <property type="entry name" value="HxlR"/>
    <property type="match status" value="1"/>
</dbReference>
<dbReference type="PATRIC" id="fig|1423807.3.peg.538"/>
<evidence type="ECO:0000313" key="5">
    <source>
        <dbReference type="EMBL" id="KRM11741.1"/>
    </source>
</evidence>
<dbReference type="InterPro" id="IPR036390">
    <property type="entry name" value="WH_DNA-bd_sf"/>
</dbReference>
<keyword evidence="3" id="KW-0804">Transcription</keyword>
<evidence type="ECO:0000256" key="2">
    <source>
        <dbReference type="ARBA" id="ARBA00023125"/>
    </source>
</evidence>
<keyword evidence="6" id="KW-1185">Reference proteome</keyword>
<feature type="domain" description="HTH hxlR-type" evidence="4">
    <location>
        <begin position="39"/>
        <end position="137"/>
    </location>
</feature>
<organism evidence="5 6">
    <name type="scientific">Paucilactobacillus suebicus DSM 5007 = KCTC 3549</name>
    <dbReference type="NCBI Taxonomy" id="1423807"/>
    <lineage>
        <taxon>Bacteria</taxon>
        <taxon>Bacillati</taxon>
        <taxon>Bacillota</taxon>
        <taxon>Bacilli</taxon>
        <taxon>Lactobacillales</taxon>
        <taxon>Lactobacillaceae</taxon>
        <taxon>Paucilactobacillus</taxon>
    </lineage>
</organism>
<dbReference type="Gene3D" id="1.10.10.10">
    <property type="entry name" value="Winged helix-like DNA-binding domain superfamily/Winged helix DNA-binding domain"/>
    <property type="match status" value="1"/>
</dbReference>
<dbReference type="PANTHER" id="PTHR33204">
    <property type="entry name" value="TRANSCRIPTIONAL REGULATOR, MARR FAMILY"/>
    <property type="match status" value="1"/>
</dbReference>
<proteinExistence type="predicted"/>
<comment type="caution">
    <text evidence="5">The sequence shown here is derived from an EMBL/GenBank/DDBJ whole genome shotgun (WGS) entry which is preliminary data.</text>
</comment>
<evidence type="ECO:0000256" key="3">
    <source>
        <dbReference type="ARBA" id="ARBA00023163"/>
    </source>
</evidence>
<evidence type="ECO:0000256" key="1">
    <source>
        <dbReference type="ARBA" id="ARBA00023015"/>
    </source>
</evidence>
<evidence type="ECO:0000259" key="4">
    <source>
        <dbReference type="PROSITE" id="PS51118"/>
    </source>
</evidence>
<gene>
    <name evidence="5" type="ORF">FD16_GL000530</name>
</gene>
<dbReference type="InterPro" id="IPR036388">
    <property type="entry name" value="WH-like_DNA-bd_sf"/>
</dbReference>
<dbReference type="STRING" id="1423807.FD16_GL000530"/>
<reference evidence="5 6" key="1">
    <citation type="journal article" date="2015" name="Genome Announc.">
        <title>Expanding the biotechnology potential of lactobacilli through comparative genomics of 213 strains and associated genera.</title>
        <authorList>
            <person name="Sun Z."/>
            <person name="Harris H.M."/>
            <person name="McCann A."/>
            <person name="Guo C."/>
            <person name="Argimon S."/>
            <person name="Zhang W."/>
            <person name="Yang X."/>
            <person name="Jeffery I.B."/>
            <person name="Cooney J.C."/>
            <person name="Kagawa T.F."/>
            <person name="Liu W."/>
            <person name="Song Y."/>
            <person name="Salvetti E."/>
            <person name="Wrobel A."/>
            <person name="Rasinkangas P."/>
            <person name="Parkhill J."/>
            <person name="Rea M.C."/>
            <person name="O'Sullivan O."/>
            <person name="Ritari J."/>
            <person name="Douillard F.P."/>
            <person name="Paul Ross R."/>
            <person name="Yang R."/>
            <person name="Briner A.E."/>
            <person name="Felis G.E."/>
            <person name="de Vos W.M."/>
            <person name="Barrangou R."/>
            <person name="Klaenhammer T.R."/>
            <person name="Caufield P.W."/>
            <person name="Cui Y."/>
            <person name="Zhang H."/>
            <person name="O'Toole P.W."/>
        </authorList>
    </citation>
    <scope>NUCLEOTIDE SEQUENCE [LARGE SCALE GENOMIC DNA]</scope>
    <source>
        <strain evidence="5 6">DSM 5007</strain>
    </source>
</reference>
<protein>
    <submittedName>
        <fullName evidence="5">Transcriptional regulator</fullName>
    </submittedName>
</protein>
<dbReference type="PANTHER" id="PTHR33204:SF29">
    <property type="entry name" value="TRANSCRIPTIONAL REGULATOR"/>
    <property type="match status" value="1"/>
</dbReference>
<dbReference type="GO" id="GO:0003677">
    <property type="term" value="F:DNA binding"/>
    <property type="evidence" value="ECO:0007669"/>
    <property type="project" value="UniProtKB-KW"/>
</dbReference>
<dbReference type="EMBL" id="AZGF01000015">
    <property type="protein sequence ID" value="KRM11741.1"/>
    <property type="molecule type" value="Genomic_DNA"/>
</dbReference>
<dbReference type="AlphaFoldDB" id="A0A0R1W2B0"/>
<dbReference type="PROSITE" id="PS51118">
    <property type="entry name" value="HTH_HXLR"/>
    <property type="match status" value="1"/>
</dbReference>